<keyword evidence="5" id="KW-0812">Transmembrane</keyword>
<keyword evidence="4" id="KW-0106">Calcium</keyword>
<name>A0A4R1RKV9_9FLAO</name>
<evidence type="ECO:0000256" key="2">
    <source>
        <dbReference type="ARBA" id="ARBA00022723"/>
    </source>
</evidence>
<dbReference type="GO" id="GO:0004065">
    <property type="term" value="F:arylsulfatase activity"/>
    <property type="evidence" value="ECO:0007669"/>
    <property type="project" value="TreeGrafter"/>
</dbReference>
<dbReference type="RefSeq" id="WP_132217076.1">
    <property type="nucleotide sequence ID" value="NZ_OX156936.1"/>
</dbReference>
<comment type="similarity">
    <text evidence="1">Belongs to the sulfatase family.</text>
</comment>
<sequence length="480" mass="53763">MDLDSIIKKTETLVNNSSYLTFLIICFCFFSGYSQKPKQTDRPPNFIIIFTDDQGYADLSCFGGTHVKTPRIDQMAAEGAKLTSFYVAAPLCTPSRAALMTGSYPKRVGLATGTNFPVLLAADPKGLNPEEITIAEVLKSVGYKTGMFGKWHLGDQLEFLPTRQGFDEFFGIPYSHDIHPFHQQQKKYNFPSLPLLDGEMVVEMDPNADFLNKRITERAVSFIEKNKDEPFFVYLPHTSPHRPLLASPEFMKNAPKEVKESLKNEVGVDYKTRDKIYPQTISEIDWSVGQILDALKANGLDENTCVIFTSDNGPTIGSAAPLKGKKGSTFEGGMRMPTVVRWPNKILAGSVNNELLTTMDLLPTFAKLAKAEVPIDRIIDGKDIFSVLQGKSISPHDKFFYYSGETLEAVRSGKWKLRIAGKSSPELYNLENDMSESNNVLEQYPDMVSKLRMYASKFEKELEKNSRPAAFIENPKPLVK</sequence>
<evidence type="ECO:0000259" key="6">
    <source>
        <dbReference type="Pfam" id="PF00884"/>
    </source>
</evidence>
<dbReference type="Gene3D" id="3.40.720.10">
    <property type="entry name" value="Alkaline Phosphatase, subunit A"/>
    <property type="match status" value="1"/>
</dbReference>
<dbReference type="InterPro" id="IPR024607">
    <property type="entry name" value="Sulfatase_CS"/>
</dbReference>
<dbReference type="CDD" id="cd16026">
    <property type="entry name" value="GALNS_like"/>
    <property type="match status" value="1"/>
</dbReference>
<keyword evidence="3" id="KW-0378">Hydrolase</keyword>
<dbReference type="EMBL" id="SLUP01000003">
    <property type="protein sequence ID" value="TCL66824.1"/>
    <property type="molecule type" value="Genomic_DNA"/>
</dbReference>
<dbReference type="PANTHER" id="PTHR42693:SF53">
    <property type="entry name" value="ENDO-4-O-SULFATASE"/>
    <property type="match status" value="1"/>
</dbReference>
<dbReference type="InterPro" id="IPR000917">
    <property type="entry name" value="Sulfatase_N"/>
</dbReference>
<dbReference type="GO" id="GO:0046872">
    <property type="term" value="F:metal ion binding"/>
    <property type="evidence" value="ECO:0007669"/>
    <property type="project" value="UniProtKB-KW"/>
</dbReference>
<reference evidence="7 8" key="1">
    <citation type="submission" date="2019-03" db="EMBL/GenBank/DDBJ databases">
        <title>Genomic Encyclopedia of Type Strains, Phase IV (KMG-IV): sequencing the most valuable type-strain genomes for metagenomic binning, comparative biology and taxonomic classification.</title>
        <authorList>
            <person name="Goeker M."/>
        </authorList>
    </citation>
    <scope>NUCLEOTIDE SEQUENCE [LARGE SCALE GENOMIC DNA]</scope>
    <source>
        <strain evidence="7 8">DSM 18792</strain>
    </source>
</reference>
<dbReference type="InterPro" id="IPR050738">
    <property type="entry name" value="Sulfatase"/>
</dbReference>
<feature type="domain" description="Sulfatase N-terminal" evidence="6">
    <location>
        <begin position="44"/>
        <end position="370"/>
    </location>
</feature>
<dbReference type="Proteomes" id="UP000295455">
    <property type="component" value="Unassembled WGS sequence"/>
</dbReference>
<dbReference type="PANTHER" id="PTHR42693">
    <property type="entry name" value="ARYLSULFATASE FAMILY MEMBER"/>
    <property type="match status" value="1"/>
</dbReference>
<evidence type="ECO:0000256" key="3">
    <source>
        <dbReference type="ARBA" id="ARBA00022801"/>
    </source>
</evidence>
<feature type="transmembrane region" description="Helical" evidence="5">
    <location>
        <begin position="12"/>
        <end position="33"/>
    </location>
</feature>
<dbReference type="PROSITE" id="PS00523">
    <property type="entry name" value="SULFATASE_1"/>
    <property type="match status" value="1"/>
</dbReference>
<organism evidence="7 8">
    <name type="scientific">Mariniflexile fucanivorans</name>
    <dbReference type="NCBI Taxonomy" id="264023"/>
    <lineage>
        <taxon>Bacteria</taxon>
        <taxon>Pseudomonadati</taxon>
        <taxon>Bacteroidota</taxon>
        <taxon>Flavobacteriia</taxon>
        <taxon>Flavobacteriales</taxon>
        <taxon>Flavobacteriaceae</taxon>
        <taxon>Mariniflexile</taxon>
    </lineage>
</organism>
<dbReference type="InterPro" id="IPR017850">
    <property type="entry name" value="Alkaline_phosphatase_core_sf"/>
</dbReference>
<proteinExistence type="inferred from homology"/>
<dbReference type="AlphaFoldDB" id="A0A4R1RKV9"/>
<evidence type="ECO:0000313" key="7">
    <source>
        <dbReference type="EMBL" id="TCL66824.1"/>
    </source>
</evidence>
<comment type="caution">
    <text evidence="7">The sequence shown here is derived from an EMBL/GenBank/DDBJ whole genome shotgun (WGS) entry which is preliminary data.</text>
</comment>
<evidence type="ECO:0000313" key="8">
    <source>
        <dbReference type="Proteomes" id="UP000295455"/>
    </source>
</evidence>
<gene>
    <name evidence="7" type="ORF">EV196_103243</name>
</gene>
<accession>A0A4R1RKV9</accession>
<dbReference type="SUPFAM" id="SSF53649">
    <property type="entry name" value="Alkaline phosphatase-like"/>
    <property type="match status" value="1"/>
</dbReference>
<keyword evidence="8" id="KW-1185">Reference proteome</keyword>
<dbReference type="OrthoDB" id="9766107at2"/>
<keyword evidence="5" id="KW-0472">Membrane</keyword>
<dbReference type="Pfam" id="PF00884">
    <property type="entry name" value="Sulfatase"/>
    <property type="match status" value="1"/>
</dbReference>
<evidence type="ECO:0000256" key="4">
    <source>
        <dbReference type="ARBA" id="ARBA00022837"/>
    </source>
</evidence>
<evidence type="ECO:0000256" key="5">
    <source>
        <dbReference type="SAM" id="Phobius"/>
    </source>
</evidence>
<keyword evidence="2" id="KW-0479">Metal-binding</keyword>
<keyword evidence="5" id="KW-1133">Transmembrane helix</keyword>
<evidence type="ECO:0000256" key="1">
    <source>
        <dbReference type="ARBA" id="ARBA00008779"/>
    </source>
</evidence>
<protein>
    <submittedName>
        <fullName evidence="7">Arylsulfatase A-like enzyme</fullName>
    </submittedName>
</protein>
<dbReference type="Gene3D" id="3.30.1120.10">
    <property type="match status" value="1"/>
</dbReference>